<reference evidence="2" key="1">
    <citation type="journal article" date="2010" name="Environ. Microbiol.">
        <title>The genome of Syntrophomonas wolfei: new insights into syntrophic metabolism and biohydrogen production.</title>
        <authorList>
            <person name="Sieber J.R."/>
            <person name="Sims D.R."/>
            <person name="Han C."/>
            <person name="Kim E."/>
            <person name="Lykidis A."/>
            <person name="Lapidus A.L."/>
            <person name="McDonnald E."/>
            <person name="Rohlin L."/>
            <person name="Culley D.E."/>
            <person name="Gunsalus R."/>
            <person name="McInerney M.J."/>
        </authorList>
    </citation>
    <scope>NUCLEOTIDE SEQUENCE [LARGE SCALE GENOMIC DNA]</scope>
    <source>
        <strain evidence="2">DSM 2245B / Goettingen</strain>
    </source>
</reference>
<evidence type="ECO:0008006" key="3">
    <source>
        <dbReference type="Google" id="ProtNLM"/>
    </source>
</evidence>
<gene>
    <name evidence="1" type="ordered locus">Swol_2532</name>
</gene>
<evidence type="ECO:0000313" key="2">
    <source>
        <dbReference type="Proteomes" id="UP000001968"/>
    </source>
</evidence>
<dbReference type="InterPro" id="IPR013321">
    <property type="entry name" value="Arc_rbn_hlx_hlx"/>
</dbReference>
<dbReference type="Proteomes" id="UP000001968">
    <property type="component" value="Chromosome"/>
</dbReference>
<name>Q0ATY4_SYNWW</name>
<dbReference type="OrthoDB" id="2084665at2"/>
<dbReference type="EMBL" id="CP000448">
    <property type="protein sequence ID" value="ABI69820.1"/>
    <property type="molecule type" value="Genomic_DNA"/>
</dbReference>
<dbReference type="Gene3D" id="1.10.1220.10">
    <property type="entry name" value="Met repressor-like"/>
    <property type="match status" value="1"/>
</dbReference>
<sequence>MSGNKQVTFNLPEDLIGRMTWYVQQKIEPSKNAIVRKSIELYLETLKQETLQKSMEEAINDTMFMNDLTESMRDFEAIDREGDSVW</sequence>
<dbReference type="eggNOG" id="ENOG50324IC">
    <property type="taxonomic scope" value="Bacteria"/>
</dbReference>
<evidence type="ECO:0000313" key="1">
    <source>
        <dbReference type="EMBL" id="ABI69820.1"/>
    </source>
</evidence>
<accession>Q0ATY4</accession>
<dbReference type="RefSeq" id="WP_011641900.1">
    <property type="nucleotide sequence ID" value="NC_008346.1"/>
</dbReference>
<dbReference type="HOGENOM" id="CLU_2496819_0_0_9"/>
<protein>
    <recommendedName>
        <fullName evidence="3">CopG family transcriptional regulator</fullName>
    </recommendedName>
</protein>
<keyword evidence="2" id="KW-1185">Reference proteome</keyword>
<dbReference type="KEGG" id="swo:Swol_2532"/>
<dbReference type="GO" id="GO:0006355">
    <property type="term" value="P:regulation of DNA-templated transcription"/>
    <property type="evidence" value="ECO:0007669"/>
    <property type="project" value="InterPro"/>
</dbReference>
<dbReference type="AlphaFoldDB" id="Q0ATY4"/>
<proteinExistence type="predicted"/>
<organism evidence="1 2">
    <name type="scientific">Syntrophomonas wolfei subsp. wolfei (strain DSM 2245B / Goettingen)</name>
    <dbReference type="NCBI Taxonomy" id="335541"/>
    <lineage>
        <taxon>Bacteria</taxon>
        <taxon>Bacillati</taxon>
        <taxon>Bacillota</taxon>
        <taxon>Clostridia</taxon>
        <taxon>Eubacteriales</taxon>
        <taxon>Syntrophomonadaceae</taxon>
        <taxon>Syntrophomonas</taxon>
    </lineage>
</organism>